<dbReference type="SUPFAM" id="SSF52540">
    <property type="entry name" value="P-loop containing nucleoside triphosphate hydrolases"/>
    <property type="match status" value="1"/>
</dbReference>
<dbReference type="PANTHER" id="PTHR42711">
    <property type="entry name" value="ABC TRANSPORTER ATP-BINDING PROTEIN"/>
    <property type="match status" value="1"/>
</dbReference>
<evidence type="ECO:0000256" key="1">
    <source>
        <dbReference type="ARBA" id="ARBA00005417"/>
    </source>
</evidence>
<proteinExistence type="inferred from homology"/>
<reference evidence="7 8" key="1">
    <citation type="journal article" date="2020" name="Syst. Appl. Microbiol.">
        <title>Alienimonas chondri sp. nov., a novel planctomycete isolated from the biofilm of the red alga Chondrus crispus.</title>
        <authorList>
            <person name="Vitorino I."/>
            <person name="Albuquerque L."/>
            <person name="Wiegand S."/>
            <person name="Kallscheuer N."/>
            <person name="da Costa M.S."/>
            <person name="Lobo-da-Cunha A."/>
            <person name="Jogler C."/>
            <person name="Lage O.M."/>
        </authorList>
    </citation>
    <scope>NUCLEOTIDE SEQUENCE [LARGE SCALE GENOMIC DNA]</scope>
    <source>
        <strain evidence="7 8">LzC2</strain>
    </source>
</reference>
<dbReference type="EC" id="3.6.3.-" evidence="7"/>
<evidence type="ECO:0000256" key="5">
    <source>
        <dbReference type="ARBA" id="ARBA00022840"/>
    </source>
</evidence>
<evidence type="ECO:0000256" key="2">
    <source>
        <dbReference type="ARBA" id="ARBA00022448"/>
    </source>
</evidence>
<keyword evidence="4" id="KW-0547">Nucleotide-binding</keyword>
<keyword evidence="7" id="KW-0378">Hydrolase</keyword>
<dbReference type="GO" id="GO:0016787">
    <property type="term" value="F:hydrolase activity"/>
    <property type="evidence" value="ECO:0007669"/>
    <property type="project" value="UniProtKB-KW"/>
</dbReference>
<dbReference type="InterPro" id="IPR003593">
    <property type="entry name" value="AAA+_ATPase"/>
</dbReference>
<dbReference type="Pfam" id="PF00005">
    <property type="entry name" value="ABC_tran"/>
    <property type="match status" value="1"/>
</dbReference>
<evidence type="ECO:0000259" key="6">
    <source>
        <dbReference type="PROSITE" id="PS50893"/>
    </source>
</evidence>
<gene>
    <name evidence="7" type="primary">drrA</name>
    <name evidence="7" type="ORF">LzC2_22670</name>
</gene>
<dbReference type="EMBL" id="WTPX01000065">
    <property type="protein sequence ID" value="NNJ26187.1"/>
    <property type="molecule type" value="Genomic_DNA"/>
</dbReference>
<name>A0ABX1VDL1_9PLAN</name>
<dbReference type="PANTHER" id="PTHR42711:SF5">
    <property type="entry name" value="ABC TRANSPORTER ATP-BINDING PROTEIN NATA"/>
    <property type="match status" value="1"/>
</dbReference>
<dbReference type="InterPro" id="IPR027417">
    <property type="entry name" value="P-loop_NTPase"/>
</dbReference>
<accession>A0ABX1VDL1</accession>
<evidence type="ECO:0000256" key="4">
    <source>
        <dbReference type="ARBA" id="ARBA00022741"/>
    </source>
</evidence>
<keyword evidence="5 7" id="KW-0067">ATP-binding</keyword>
<evidence type="ECO:0000313" key="8">
    <source>
        <dbReference type="Proteomes" id="UP000609651"/>
    </source>
</evidence>
<comment type="caution">
    <text evidence="7">The sequence shown here is derived from an EMBL/GenBank/DDBJ whole genome shotgun (WGS) entry which is preliminary data.</text>
</comment>
<dbReference type="Gene3D" id="3.40.50.300">
    <property type="entry name" value="P-loop containing nucleotide triphosphate hydrolases"/>
    <property type="match status" value="1"/>
</dbReference>
<evidence type="ECO:0000256" key="3">
    <source>
        <dbReference type="ARBA" id="ARBA00022458"/>
    </source>
</evidence>
<dbReference type="InterPro" id="IPR003439">
    <property type="entry name" value="ABC_transporter-like_ATP-bd"/>
</dbReference>
<sequence length="315" mass="33404">MTATVTTSAVRAAGLTYRYGDRVALDNLSFDVAEGELFGLLGPNGGGKTTLFRVLSTLVPPQDGEATVGGFDVRTAPDDVRGVLGVTFQSPSLDAKLTVRENLTHHGHLYGLRGAALKARLAAVADRLGVADRLSDACGGLSGGLKRRVEIAKGLLHDPRVLLLDEPSTGLDPTARSALWELLRDLQREDGVTTLVTTHLMEEAERCDRLAILDAGRLVAEGRPDDLRAAVGGDVLTLSTENPDALAEAVRGRFDLSPTVLDGRVRIEAPAGHEALRDVMAAFGEDVTQVTLGKPTLGDVFTARTGKRFDVAHTV</sequence>
<dbReference type="GO" id="GO:0005524">
    <property type="term" value="F:ATP binding"/>
    <property type="evidence" value="ECO:0007669"/>
    <property type="project" value="UniProtKB-KW"/>
</dbReference>
<comment type="similarity">
    <text evidence="1">Belongs to the ABC transporter superfamily.</text>
</comment>
<dbReference type="InterPro" id="IPR050763">
    <property type="entry name" value="ABC_transporter_ATP-binding"/>
</dbReference>
<dbReference type="SMART" id="SM00382">
    <property type="entry name" value="AAA"/>
    <property type="match status" value="1"/>
</dbReference>
<dbReference type="PROSITE" id="PS50893">
    <property type="entry name" value="ABC_TRANSPORTER_2"/>
    <property type="match status" value="1"/>
</dbReference>
<keyword evidence="3" id="KW-0536">Nodulation</keyword>
<dbReference type="Proteomes" id="UP000609651">
    <property type="component" value="Unassembled WGS sequence"/>
</dbReference>
<protein>
    <submittedName>
        <fullName evidence="7">Daunorubicin/doxorubicin resistance ATP-binding protein DrrA</fullName>
        <ecNumber evidence="7">3.6.3.-</ecNumber>
    </submittedName>
</protein>
<organism evidence="7 8">
    <name type="scientific">Alienimonas chondri</name>
    <dbReference type="NCBI Taxonomy" id="2681879"/>
    <lineage>
        <taxon>Bacteria</taxon>
        <taxon>Pseudomonadati</taxon>
        <taxon>Planctomycetota</taxon>
        <taxon>Planctomycetia</taxon>
        <taxon>Planctomycetales</taxon>
        <taxon>Planctomycetaceae</taxon>
        <taxon>Alienimonas</taxon>
    </lineage>
</organism>
<keyword evidence="2" id="KW-0813">Transport</keyword>
<keyword evidence="8" id="KW-1185">Reference proteome</keyword>
<evidence type="ECO:0000313" key="7">
    <source>
        <dbReference type="EMBL" id="NNJ26187.1"/>
    </source>
</evidence>
<feature type="domain" description="ABC transporter" evidence="6">
    <location>
        <begin position="10"/>
        <end position="240"/>
    </location>
</feature>